<reference evidence="6" key="1">
    <citation type="submission" date="2021-06" db="EMBL/GenBank/DDBJ databases">
        <authorList>
            <person name="Huq M.A."/>
        </authorList>
    </citation>
    <scope>NUCLEOTIDE SEQUENCE</scope>
    <source>
        <strain evidence="6">MAH-26</strain>
    </source>
</reference>
<keyword evidence="7" id="KW-1185">Reference proteome</keyword>
<dbReference type="Pfam" id="PF13715">
    <property type="entry name" value="CarbopepD_reg_2"/>
    <property type="match status" value="1"/>
</dbReference>
<sequence length="1125" mass="122974">MENFSSKTNACKSRQNLTKLLLIMKATIILVVIACLHASAGTMAQKITLSGKNMLLDNVFKEIHEQTGYQFFYREDLMKQAPPVNINVKNASIDETLKQCLAGLPITYSIVEKTIVIKPASSISIAVAPIVLPPVDVEGTIVDESGKPVANASIVVKGTTFGVTSDINGKFQLKNGQESASLVITCVGYQRQEITVKGHQIISIKLKPANTALEEMVIVGYGTQKKTTLTGSVSVASAKDFTDRPVTNITNALQGKLSGVTVTTNNGQPGRDGGTINIRGIGTGLGGSGAAVSSPMVVVDGMVASLGEVNPNDIESVTVLKDASSAAIYGARASNGVILVTTKKGKKGSLHISYDGYFGVQSIIRKPDFLPSYQQAQLYNEALVNEGSPKKWTDDDIRLFQDGSDKTGAHPNTDWLALAYSQKGYQSSNNVSVTGGDEKTRYMFSVGYFDQKGNVVKTQYEKYNMRFNLNSQITKKLGFNSNVSYLYAPFSEPVSTYATSFSQIIRQVNRVSNTVPYKWENGAYGYVSDGSPMAWLESPSVNKWQNYTFTGNIGLDYAPITGLHLKPSFGYRLATGQQQQFVADIQYYKGGPAGTPLTPTKYQGPNNLTNATDRTTYTLLQMLAEYEKALGQHHFRLLAGASQEYSIYNYFSAYRQGFLNNSITEINAAPADGQVAQGYANDWALQSVFGRLTYDWADKYLFEANVRYDGSSRFAPGKRWGSFPSFSAGWVISKESFFENLRSSVNLLKLRASWGRLGNQQISNYPTISTVAPGQAYSFNQSLVSGIAPTSGANTDIQWERTETYGAGIDAAFLRNRLTFSFDLFNKNTNNILMVLPIGAPYALDAPYQNAGAMTNKGFEVNLGYADHAGKLNYSVNGNVTYTKNTVTDLKGAGPFISGGTFYNVGYPFSSLYGLEAMGIYQTKDDVKGTAVLNSKVGPGDLKYKDQNNDGVIDAKDRVYLGTYFPKYTFGLTATAEYKGFQLSLFFQGAAAVKAAGGNLIGQIGADVQKPTSVFLDRWTPDNHSTTFPRAWYKYTQNDPSSNPSSFWVKDASYVRLKNIQLSYSLPKAWINKAHLSNVRIFYSGQNVLTFTKFYKWIDPEIGSTASINAYPQVMVNSVGLNVTF</sequence>
<comment type="subcellular location">
    <subcellularLocation>
        <location evidence="4">Cell outer membrane</location>
        <topology evidence="4">Multi-pass membrane protein</topology>
    </subcellularLocation>
</comment>
<keyword evidence="4" id="KW-0812">Transmembrane</keyword>
<dbReference type="InterPro" id="IPR039426">
    <property type="entry name" value="TonB-dep_rcpt-like"/>
</dbReference>
<evidence type="ECO:0000256" key="4">
    <source>
        <dbReference type="PROSITE-ProRule" id="PRU01360"/>
    </source>
</evidence>
<dbReference type="InterPro" id="IPR023996">
    <property type="entry name" value="TonB-dep_OMP_SusC/RagA"/>
</dbReference>
<evidence type="ECO:0000256" key="2">
    <source>
        <dbReference type="ARBA" id="ARBA00023136"/>
    </source>
</evidence>
<dbReference type="NCBIfam" id="TIGR04057">
    <property type="entry name" value="SusC_RagA_signa"/>
    <property type="match status" value="1"/>
</dbReference>
<keyword evidence="6" id="KW-0675">Receptor</keyword>
<evidence type="ECO:0000259" key="5">
    <source>
        <dbReference type="SMART" id="SM00965"/>
    </source>
</evidence>
<proteinExistence type="inferred from homology"/>
<evidence type="ECO:0000313" key="7">
    <source>
        <dbReference type="Proteomes" id="UP000812270"/>
    </source>
</evidence>
<dbReference type="InterPro" id="IPR023997">
    <property type="entry name" value="TonB-dep_OMP_SusC/RagA_CS"/>
</dbReference>
<comment type="caution">
    <text evidence="6">The sequence shown here is derived from an EMBL/GenBank/DDBJ whole genome shotgun (WGS) entry which is preliminary data.</text>
</comment>
<evidence type="ECO:0000313" key="6">
    <source>
        <dbReference type="EMBL" id="MBV4360618.1"/>
    </source>
</evidence>
<dbReference type="PROSITE" id="PS52016">
    <property type="entry name" value="TONB_DEPENDENT_REC_3"/>
    <property type="match status" value="1"/>
</dbReference>
<protein>
    <submittedName>
        <fullName evidence="6">TonB-dependent receptor</fullName>
    </submittedName>
</protein>
<dbReference type="Pfam" id="PF07715">
    <property type="entry name" value="Plug"/>
    <property type="match status" value="1"/>
</dbReference>
<dbReference type="EMBL" id="JAHSPG010000018">
    <property type="protein sequence ID" value="MBV4360618.1"/>
    <property type="molecule type" value="Genomic_DNA"/>
</dbReference>
<dbReference type="Proteomes" id="UP000812270">
    <property type="component" value="Unassembled WGS sequence"/>
</dbReference>
<dbReference type="GO" id="GO:0009279">
    <property type="term" value="C:cell outer membrane"/>
    <property type="evidence" value="ECO:0007669"/>
    <property type="project" value="UniProtKB-SubCell"/>
</dbReference>
<gene>
    <name evidence="6" type="ORF">KTO63_25865</name>
</gene>
<dbReference type="AlphaFoldDB" id="A0A9E2W750"/>
<dbReference type="Pfam" id="PF07660">
    <property type="entry name" value="STN"/>
    <property type="match status" value="1"/>
</dbReference>
<keyword evidence="4" id="KW-1134">Transmembrane beta strand</keyword>
<dbReference type="NCBIfam" id="TIGR04056">
    <property type="entry name" value="OMP_RagA_SusC"/>
    <property type="match status" value="1"/>
</dbReference>
<accession>A0A9E2W750</accession>
<dbReference type="RefSeq" id="WP_217795168.1">
    <property type="nucleotide sequence ID" value="NZ_JAHSPG010000018.1"/>
</dbReference>
<evidence type="ECO:0000256" key="3">
    <source>
        <dbReference type="ARBA" id="ARBA00023237"/>
    </source>
</evidence>
<dbReference type="InterPro" id="IPR011662">
    <property type="entry name" value="Secretin/TonB_short_N"/>
</dbReference>
<keyword evidence="1 4" id="KW-0813">Transport</keyword>
<comment type="similarity">
    <text evidence="4">Belongs to the TonB-dependent receptor family.</text>
</comment>
<organism evidence="6 7">
    <name type="scientific">Pinibacter aurantiacus</name>
    <dbReference type="NCBI Taxonomy" id="2851599"/>
    <lineage>
        <taxon>Bacteria</taxon>
        <taxon>Pseudomonadati</taxon>
        <taxon>Bacteroidota</taxon>
        <taxon>Chitinophagia</taxon>
        <taxon>Chitinophagales</taxon>
        <taxon>Chitinophagaceae</taxon>
        <taxon>Pinibacter</taxon>
    </lineage>
</organism>
<keyword evidence="3 4" id="KW-0998">Cell outer membrane</keyword>
<name>A0A9E2W750_9BACT</name>
<evidence type="ECO:0000256" key="1">
    <source>
        <dbReference type="ARBA" id="ARBA00022448"/>
    </source>
</evidence>
<dbReference type="InterPro" id="IPR012910">
    <property type="entry name" value="Plug_dom"/>
</dbReference>
<dbReference type="SMART" id="SM00965">
    <property type="entry name" value="STN"/>
    <property type="match status" value="1"/>
</dbReference>
<feature type="domain" description="Secretin/TonB short N-terminal" evidence="5">
    <location>
        <begin position="69"/>
        <end position="120"/>
    </location>
</feature>
<keyword evidence="2 4" id="KW-0472">Membrane</keyword>